<organism evidence="1">
    <name type="scientific">marine sediment metagenome</name>
    <dbReference type="NCBI Taxonomy" id="412755"/>
    <lineage>
        <taxon>unclassified sequences</taxon>
        <taxon>metagenomes</taxon>
        <taxon>ecological metagenomes</taxon>
    </lineage>
</organism>
<name>X0XNT9_9ZZZZ</name>
<comment type="caution">
    <text evidence="1">The sequence shown here is derived from an EMBL/GenBank/DDBJ whole genome shotgun (WGS) entry which is preliminary data.</text>
</comment>
<dbReference type="EMBL" id="BARS01048605">
    <property type="protein sequence ID" value="GAG38313.1"/>
    <property type="molecule type" value="Genomic_DNA"/>
</dbReference>
<sequence length="149" mass="15055">AFPVGNHKEAAPFGAYRVNKLVEFDGEAGNGAAGTVALFTVTGSVFVTVTSFCTESLVESGATATISVGITGITAGLIALLNAVDIDIGEIWFDATPVDMEVLSSLGGAFIGGGEDIFATIAAADVDDGTLEFVCFWTPLSSDGLVVAA</sequence>
<evidence type="ECO:0000313" key="1">
    <source>
        <dbReference type="EMBL" id="GAG38313.1"/>
    </source>
</evidence>
<gene>
    <name evidence="1" type="ORF">S01H1_72820</name>
</gene>
<reference evidence="1" key="1">
    <citation type="journal article" date="2014" name="Front. Microbiol.">
        <title>High frequency of phylogenetically diverse reductive dehalogenase-homologous genes in deep subseafloor sedimentary metagenomes.</title>
        <authorList>
            <person name="Kawai M."/>
            <person name="Futagami T."/>
            <person name="Toyoda A."/>
            <person name="Takaki Y."/>
            <person name="Nishi S."/>
            <person name="Hori S."/>
            <person name="Arai W."/>
            <person name="Tsubouchi T."/>
            <person name="Morono Y."/>
            <person name="Uchiyama I."/>
            <person name="Ito T."/>
            <person name="Fujiyama A."/>
            <person name="Inagaki F."/>
            <person name="Takami H."/>
        </authorList>
    </citation>
    <scope>NUCLEOTIDE SEQUENCE</scope>
    <source>
        <strain evidence="1">Expedition CK06-06</strain>
    </source>
</reference>
<protein>
    <submittedName>
        <fullName evidence="1">Uncharacterized protein</fullName>
    </submittedName>
</protein>
<dbReference type="AlphaFoldDB" id="X0XNT9"/>
<accession>X0XNT9</accession>
<feature type="non-terminal residue" evidence="1">
    <location>
        <position position="1"/>
    </location>
</feature>
<proteinExistence type="predicted"/>